<evidence type="ECO:0000256" key="7">
    <source>
        <dbReference type="ARBA" id="ARBA00038161"/>
    </source>
</evidence>
<dbReference type="PANTHER" id="PTHR24217:SF10">
    <property type="entry name" value="SYNAPTOPODIN 2-LIKE PROTEIN"/>
    <property type="match status" value="1"/>
</dbReference>
<dbReference type="InterPro" id="IPR051976">
    <property type="entry name" value="Synaptopodin_domain"/>
</dbReference>
<feature type="region of interest" description="Disordered" evidence="10">
    <location>
        <begin position="86"/>
        <end position="227"/>
    </location>
</feature>
<sequence>MGAEEEMLITLSGGAPWGFRLQGGSEQKRPLQVSKIRKRSKACRGGLWENDVLISINGKSCAGLSHATAMQIIDSSNGVLNIRRVLSPPSPLSPPAHILSPEPAGAPATTQPSQPRRSQRHPESFTSPPDSEAYYGETDSDADNVAQEKHRRARKKSPRSPPDSTTSKADAPQDEVSLSEQSGYESMPEPAPEITCSPGSRTDTPFSESEGQLQPPSTEGREPSPEAMLLPHATKAIQAERHLIPMVGPVEHPVDEDLTTTYMEKAKQAKLHRHESIQEKNVKEAKTKCRTIASLLTDAPNPHSKGVLMFKKRRQRAKKYTLVSFGSVDEDRSYEEEDGVFPTSESEFDEEGFSDARSLTNHSDWDNTYLDIEKSKSNSEQKEEKQKGLSEASGKGARLFEQQRERAGKYTVEKVPVIHLQGAQVPSKQPATLPAQLLAPPSPTFFPPPPSTPDPFSASSSMFNRSARPFTPGFSGQRPATSSVIFRPSAPKKPSESLSGQSTVVPAFSPLAPGAPANALVPTQRGPVSSSTSLYIPAPGRPTPAMESQPRAGGSAPETKPSTNTARTSTTSIFLSPTPNQPSSAISPATPRPPSEPLTSREQRISVPAPRTGILQEARRRGNRKPMFSKIEEKKKNSPNPELLSLVQNLDEKLKSDHPGAGFESGPEEDFLSLGAEACNFMQSSGRKFKTPPPVAPKPQQQDAGLVNGAQDMPQLKGKGAELFAKRQSRMDKYVVETTPKPESKPRTPSPSPSLPSSWKYSPNIRAPPPIAYNPMHSPFYPLAASKSQASKAESKVKKAPGQKSGIKVIDLMRHQPYQLKSAMFCFGDPPGPSNQESPGQPTPQASSSFTAAKQIPVKTAKTQEIRRFSTPAPMPASSSLAPTVLMPRSATTLDEPVWRTEMASSGPSPNPASASRFQVARPKFSAARTGMQANVWRPSFGHH</sequence>
<feature type="compositionally biased region" description="Polar residues" evidence="10">
    <location>
        <begin position="834"/>
        <end position="852"/>
    </location>
</feature>
<evidence type="ECO:0000256" key="4">
    <source>
        <dbReference type="ARBA" id="ARBA00022553"/>
    </source>
</evidence>
<evidence type="ECO:0000313" key="13">
    <source>
        <dbReference type="Proteomes" id="UP000694522"/>
    </source>
</evidence>
<organism evidence="12 13">
    <name type="scientific">Amazona collaria</name>
    <name type="common">yellow-billed parrot</name>
    <dbReference type="NCBI Taxonomy" id="241587"/>
    <lineage>
        <taxon>Eukaryota</taxon>
        <taxon>Metazoa</taxon>
        <taxon>Chordata</taxon>
        <taxon>Craniata</taxon>
        <taxon>Vertebrata</taxon>
        <taxon>Euteleostomi</taxon>
        <taxon>Archelosauria</taxon>
        <taxon>Archosauria</taxon>
        <taxon>Dinosauria</taxon>
        <taxon>Saurischia</taxon>
        <taxon>Theropoda</taxon>
        <taxon>Coelurosauria</taxon>
        <taxon>Aves</taxon>
        <taxon>Neognathae</taxon>
        <taxon>Neoaves</taxon>
        <taxon>Telluraves</taxon>
        <taxon>Australaves</taxon>
        <taxon>Psittaciformes</taxon>
        <taxon>Psittacidae</taxon>
        <taxon>Amazona</taxon>
    </lineage>
</organism>
<dbReference type="GO" id="GO:0005634">
    <property type="term" value="C:nucleus"/>
    <property type="evidence" value="ECO:0007669"/>
    <property type="project" value="TreeGrafter"/>
</dbReference>
<dbReference type="SMART" id="SM00228">
    <property type="entry name" value="PDZ"/>
    <property type="match status" value="1"/>
</dbReference>
<evidence type="ECO:0000256" key="10">
    <source>
        <dbReference type="SAM" id="MobiDB-lite"/>
    </source>
</evidence>
<evidence type="ECO:0000256" key="5">
    <source>
        <dbReference type="ARBA" id="ARBA00023203"/>
    </source>
</evidence>
<feature type="domain" description="PDZ" evidence="11">
    <location>
        <begin position="6"/>
        <end position="82"/>
    </location>
</feature>
<feature type="compositionally biased region" description="Polar residues" evidence="10">
    <location>
        <begin position="560"/>
        <end position="587"/>
    </location>
</feature>
<feature type="compositionally biased region" description="Low complexity" evidence="10">
    <location>
        <begin position="429"/>
        <end position="439"/>
    </location>
</feature>
<evidence type="ECO:0000256" key="9">
    <source>
        <dbReference type="ARBA" id="ARBA00069693"/>
    </source>
</evidence>
<keyword evidence="5" id="KW-0009">Actin-binding</keyword>
<dbReference type="GO" id="GO:0015629">
    <property type="term" value="C:actin cytoskeleton"/>
    <property type="evidence" value="ECO:0007669"/>
    <property type="project" value="TreeGrafter"/>
</dbReference>
<feature type="region of interest" description="Disordered" evidence="10">
    <location>
        <begin position="333"/>
        <end position="405"/>
    </location>
</feature>
<dbReference type="GO" id="GO:0003779">
    <property type="term" value="F:actin binding"/>
    <property type="evidence" value="ECO:0007669"/>
    <property type="project" value="UniProtKB-KW"/>
</dbReference>
<dbReference type="FunFam" id="2.30.42.10:FF:000137">
    <property type="entry name" value="Synaptopodin 2-like a"/>
    <property type="match status" value="1"/>
</dbReference>
<evidence type="ECO:0000259" key="11">
    <source>
        <dbReference type="PROSITE" id="PS50106"/>
    </source>
</evidence>
<comment type="subcellular location">
    <subcellularLocation>
        <location evidence="1">Cytoplasm</location>
        <location evidence="1">Cytoskeleton</location>
    </subcellularLocation>
</comment>
<feature type="region of interest" description="Disordered" evidence="10">
    <location>
        <begin position="785"/>
        <end position="808"/>
    </location>
</feature>
<feature type="compositionally biased region" description="Basic and acidic residues" evidence="10">
    <location>
        <begin position="729"/>
        <end position="746"/>
    </location>
</feature>
<evidence type="ECO:0000313" key="12">
    <source>
        <dbReference type="Ensembl" id="ENSACOP00000004873.1"/>
    </source>
</evidence>
<keyword evidence="6" id="KW-0206">Cytoskeleton</keyword>
<dbReference type="Proteomes" id="UP000694522">
    <property type="component" value="Unplaced"/>
</dbReference>
<evidence type="ECO:0000256" key="3">
    <source>
        <dbReference type="ARBA" id="ARBA00022490"/>
    </source>
</evidence>
<reference evidence="12" key="2">
    <citation type="submission" date="2025-09" db="UniProtKB">
        <authorList>
            <consortium name="Ensembl"/>
        </authorList>
    </citation>
    <scope>IDENTIFICATION</scope>
</reference>
<evidence type="ECO:0000256" key="1">
    <source>
        <dbReference type="ARBA" id="ARBA00004245"/>
    </source>
</evidence>
<proteinExistence type="inferred from homology"/>
<dbReference type="SUPFAM" id="SSF50156">
    <property type="entry name" value="PDZ domain-like"/>
    <property type="match status" value="1"/>
</dbReference>
<evidence type="ECO:0000256" key="2">
    <source>
        <dbReference type="ARBA" id="ARBA00022481"/>
    </source>
</evidence>
<dbReference type="Ensembl" id="ENSACOT00000005059.1">
    <property type="protein sequence ID" value="ENSACOP00000004873.1"/>
    <property type="gene ID" value="ENSACOG00000003447.1"/>
</dbReference>
<evidence type="ECO:0000256" key="8">
    <source>
        <dbReference type="ARBA" id="ARBA00057136"/>
    </source>
</evidence>
<feature type="compositionally biased region" description="Basic and acidic residues" evidence="10">
    <location>
        <begin position="371"/>
        <end position="388"/>
    </location>
</feature>
<feature type="compositionally biased region" description="Low complexity" evidence="10">
    <location>
        <begin position="870"/>
        <end position="883"/>
    </location>
</feature>
<feature type="compositionally biased region" description="Basic residues" evidence="10">
    <location>
        <begin position="149"/>
        <end position="158"/>
    </location>
</feature>
<feature type="region of interest" description="Disordered" evidence="10">
    <location>
        <begin position="683"/>
        <end position="761"/>
    </location>
</feature>
<keyword evidence="13" id="KW-1185">Reference proteome</keyword>
<dbReference type="GO" id="GO:0032233">
    <property type="term" value="P:positive regulation of actin filament bundle assembly"/>
    <property type="evidence" value="ECO:0007669"/>
    <property type="project" value="TreeGrafter"/>
</dbReference>
<evidence type="ECO:0000256" key="6">
    <source>
        <dbReference type="ARBA" id="ARBA00023212"/>
    </source>
</evidence>
<dbReference type="CDD" id="cd10820">
    <property type="entry name" value="PDZ_SYNPO2-like"/>
    <property type="match status" value="1"/>
</dbReference>
<keyword evidence="2" id="KW-0488">Methylation</keyword>
<feature type="compositionally biased region" description="Polar residues" evidence="10">
    <location>
        <begin position="197"/>
        <end position="217"/>
    </location>
</feature>
<comment type="similarity">
    <text evidence="7">Belongs to the synaptopodin family.</text>
</comment>
<dbReference type="InterPro" id="IPR036034">
    <property type="entry name" value="PDZ_sf"/>
</dbReference>
<feature type="compositionally biased region" description="Pro residues" evidence="10">
    <location>
        <begin position="440"/>
        <end position="453"/>
    </location>
</feature>
<dbReference type="PANTHER" id="PTHR24217">
    <property type="entry name" value="PUTATIVE-RELATED"/>
    <property type="match status" value="1"/>
</dbReference>
<name>A0A8B9F7T2_9PSIT</name>
<dbReference type="AlphaFoldDB" id="A0A8B9F7T2"/>
<accession>A0A8B9F7T2</accession>
<dbReference type="GO" id="GO:0030018">
    <property type="term" value="C:Z disc"/>
    <property type="evidence" value="ECO:0007669"/>
    <property type="project" value="TreeGrafter"/>
</dbReference>
<reference evidence="12" key="1">
    <citation type="submission" date="2025-08" db="UniProtKB">
        <authorList>
            <consortium name="Ensembl"/>
        </authorList>
    </citation>
    <scope>IDENTIFICATION</scope>
</reference>
<keyword evidence="3" id="KW-0963">Cytoplasm</keyword>
<dbReference type="Pfam" id="PF00595">
    <property type="entry name" value="PDZ"/>
    <property type="match status" value="1"/>
</dbReference>
<protein>
    <recommendedName>
        <fullName evidence="9">Synaptopodin 2-like protein</fullName>
    </recommendedName>
</protein>
<feature type="region of interest" description="Disordered" evidence="10">
    <location>
        <begin position="425"/>
        <end position="643"/>
    </location>
</feature>
<keyword evidence="4" id="KW-0597">Phosphoprotein</keyword>
<dbReference type="PROSITE" id="PS50106">
    <property type="entry name" value="PDZ"/>
    <property type="match status" value="1"/>
</dbReference>
<dbReference type="InterPro" id="IPR001478">
    <property type="entry name" value="PDZ"/>
</dbReference>
<feature type="compositionally biased region" description="Low complexity" evidence="10">
    <location>
        <begin position="904"/>
        <end position="916"/>
    </location>
</feature>
<feature type="region of interest" description="Disordered" evidence="10">
    <location>
        <begin position="826"/>
        <end position="920"/>
    </location>
</feature>
<comment type="function">
    <text evidence="8">Actin-associated protein that may play a role in modulating actin-based shape.</text>
</comment>
<dbReference type="Gene3D" id="2.30.42.10">
    <property type="match status" value="1"/>
</dbReference>